<dbReference type="AlphaFoldDB" id="A0A194QV52"/>
<keyword evidence="2" id="KW-1185">Reference proteome</keyword>
<protein>
    <submittedName>
        <fullName evidence="1">Uncharacterized protein</fullName>
    </submittedName>
</protein>
<dbReference type="Proteomes" id="UP000053240">
    <property type="component" value="Unassembled WGS sequence"/>
</dbReference>
<evidence type="ECO:0000313" key="1">
    <source>
        <dbReference type="EMBL" id="KPJ09347.1"/>
    </source>
</evidence>
<organism evidence="1 2">
    <name type="scientific">Papilio machaon</name>
    <name type="common">Old World swallowtail butterfly</name>
    <dbReference type="NCBI Taxonomy" id="76193"/>
    <lineage>
        <taxon>Eukaryota</taxon>
        <taxon>Metazoa</taxon>
        <taxon>Ecdysozoa</taxon>
        <taxon>Arthropoda</taxon>
        <taxon>Hexapoda</taxon>
        <taxon>Insecta</taxon>
        <taxon>Pterygota</taxon>
        <taxon>Neoptera</taxon>
        <taxon>Endopterygota</taxon>
        <taxon>Lepidoptera</taxon>
        <taxon>Glossata</taxon>
        <taxon>Ditrysia</taxon>
        <taxon>Papilionoidea</taxon>
        <taxon>Papilionidae</taxon>
        <taxon>Papilioninae</taxon>
        <taxon>Papilio</taxon>
    </lineage>
</organism>
<dbReference type="InParanoid" id="A0A194QV52"/>
<sequence length="71" mass="7859">MSGVEWAHVKKPGCEYSERSLGPVCDGRQNYIAASTCPAVTKFGFEAFKKAFHMMITVYSEQGSAMAMIEF</sequence>
<evidence type="ECO:0000313" key="2">
    <source>
        <dbReference type="Proteomes" id="UP000053240"/>
    </source>
</evidence>
<proteinExistence type="predicted"/>
<accession>A0A194QV52</accession>
<name>A0A194QV52_PAPMA</name>
<dbReference type="EMBL" id="KQ461108">
    <property type="protein sequence ID" value="KPJ09347.1"/>
    <property type="molecule type" value="Genomic_DNA"/>
</dbReference>
<gene>
    <name evidence="1" type="ORF">RR48_15488</name>
</gene>
<reference evidence="1 2" key="1">
    <citation type="journal article" date="2015" name="Nat. Commun.">
        <title>Outbred genome sequencing and CRISPR/Cas9 gene editing in butterflies.</title>
        <authorList>
            <person name="Li X."/>
            <person name="Fan D."/>
            <person name="Zhang W."/>
            <person name="Liu G."/>
            <person name="Zhang L."/>
            <person name="Zhao L."/>
            <person name="Fang X."/>
            <person name="Chen L."/>
            <person name="Dong Y."/>
            <person name="Chen Y."/>
            <person name="Ding Y."/>
            <person name="Zhao R."/>
            <person name="Feng M."/>
            <person name="Zhu Y."/>
            <person name="Feng Y."/>
            <person name="Jiang X."/>
            <person name="Zhu D."/>
            <person name="Xiang H."/>
            <person name="Feng X."/>
            <person name="Li S."/>
            <person name="Wang J."/>
            <person name="Zhang G."/>
            <person name="Kronforst M.R."/>
            <person name="Wang W."/>
        </authorList>
    </citation>
    <scope>NUCLEOTIDE SEQUENCE [LARGE SCALE GENOMIC DNA]</scope>
    <source>
        <strain evidence="1">Ya'a_city_454_Pm</strain>
        <tissue evidence="1">Whole body</tissue>
    </source>
</reference>